<keyword evidence="1" id="KW-1133">Transmembrane helix</keyword>
<feature type="transmembrane region" description="Helical" evidence="1">
    <location>
        <begin position="12"/>
        <end position="30"/>
    </location>
</feature>
<evidence type="ECO:0000313" key="2">
    <source>
        <dbReference type="EMBL" id="MVO85217.1"/>
    </source>
</evidence>
<accession>A0A6L6WU49</accession>
<proteinExistence type="predicted"/>
<dbReference type="AlphaFoldDB" id="A0A6L6WU49"/>
<reference evidence="2 3" key="1">
    <citation type="submission" date="2019-11" db="EMBL/GenBank/DDBJ databases">
        <title>Streptomyces typhae sp. nov., a novel endophytic actinomycete isolated from the root of cattail pollen (Typha angustifolia L.).</title>
        <authorList>
            <person name="Peng C."/>
        </authorList>
    </citation>
    <scope>NUCLEOTIDE SEQUENCE [LARGE SCALE GENOMIC DNA]</scope>
    <source>
        <strain evidence="3">p1417</strain>
    </source>
</reference>
<gene>
    <name evidence="2" type="ORF">GPA10_10740</name>
</gene>
<dbReference type="EMBL" id="WPNZ01000005">
    <property type="protein sequence ID" value="MVO85217.1"/>
    <property type="molecule type" value="Genomic_DNA"/>
</dbReference>
<keyword evidence="3" id="KW-1185">Reference proteome</keyword>
<name>A0A6L6WU49_9ACTN</name>
<dbReference type="RefSeq" id="WP_157165310.1">
    <property type="nucleotide sequence ID" value="NZ_WPNZ01000005.1"/>
</dbReference>
<keyword evidence="1" id="KW-0812">Transmembrane</keyword>
<keyword evidence="1" id="KW-0472">Membrane</keyword>
<evidence type="ECO:0000256" key="1">
    <source>
        <dbReference type="SAM" id="Phobius"/>
    </source>
</evidence>
<dbReference type="Proteomes" id="UP000483802">
    <property type="component" value="Unassembled WGS sequence"/>
</dbReference>
<evidence type="ECO:0000313" key="3">
    <source>
        <dbReference type="Proteomes" id="UP000483802"/>
    </source>
</evidence>
<organism evidence="2 3">
    <name type="scientific">Streptomyces typhae</name>
    <dbReference type="NCBI Taxonomy" id="2681492"/>
    <lineage>
        <taxon>Bacteria</taxon>
        <taxon>Bacillati</taxon>
        <taxon>Actinomycetota</taxon>
        <taxon>Actinomycetes</taxon>
        <taxon>Kitasatosporales</taxon>
        <taxon>Streptomycetaceae</taxon>
        <taxon>Streptomyces</taxon>
    </lineage>
</organism>
<protein>
    <submittedName>
        <fullName evidence="2">Uncharacterized protein</fullName>
    </submittedName>
</protein>
<comment type="caution">
    <text evidence="2">The sequence shown here is derived from an EMBL/GenBank/DDBJ whole genome shotgun (WGS) entry which is preliminary data.</text>
</comment>
<sequence>MTAIDWGSVPTWFSAVGTTGSLLATAGIIVRDRRKDQRTDAARVACWIEAAVAHEIFDRDEVDDDATDLEAYRFLRVHNTADRPVFDLSALIGPDSNAVYRRHYLAHVVPAGKQVTFTVPCEQHSSGSLPPSRPAAVEFRDVERTIWVYDLEAGTLHRRRERRVRSWLRIQRRFVSEFGWKAFNLRFRRRVALPKRPDWRG</sequence>